<accession>A0A917PZ41</accession>
<reference evidence="1" key="1">
    <citation type="journal article" date="2014" name="Int. J. Syst. Evol. Microbiol.">
        <title>Complete genome sequence of Corynebacterium casei LMG S-19264T (=DSM 44701T), isolated from a smear-ripened cheese.</title>
        <authorList>
            <consortium name="US DOE Joint Genome Institute (JGI-PGF)"/>
            <person name="Walter F."/>
            <person name="Albersmeier A."/>
            <person name="Kalinowski J."/>
            <person name="Ruckert C."/>
        </authorList>
    </citation>
    <scope>NUCLEOTIDE SEQUENCE</scope>
    <source>
        <strain evidence="1">JCM 30078</strain>
    </source>
</reference>
<dbReference type="EMBL" id="BMPO01000006">
    <property type="protein sequence ID" value="GGK00298.1"/>
    <property type="molecule type" value="Genomic_DNA"/>
</dbReference>
<evidence type="ECO:0000313" key="2">
    <source>
        <dbReference type="Proteomes" id="UP000635983"/>
    </source>
</evidence>
<evidence type="ECO:0000313" key="1">
    <source>
        <dbReference type="EMBL" id="GGK00298.1"/>
    </source>
</evidence>
<name>A0A917PZ41_9PSED</name>
<proteinExistence type="predicted"/>
<keyword evidence="2" id="KW-1185">Reference proteome</keyword>
<dbReference type="AlphaFoldDB" id="A0A917PZ41"/>
<comment type="caution">
    <text evidence="1">The sequence shown here is derived from an EMBL/GenBank/DDBJ whole genome shotgun (WGS) entry which is preliminary data.</text>
</comment>
<gene>
    <name evidence="1" type="ORF">GCM10009304_27600</name>
</gene>
<reference evidence="1" key="2">
    <citation type="submission" date="2020-09" db="EMBL/GenBank/DDBJ databases">
        <authorList>
            <person name="Sun Q."/>
            <person name="Ohkuma M."/>
        </authorList>
    </citation>
    <scope>NUCLEOTIDE SEQUENCE</scope>
    <source>
        <strain evidence="1">JCM 30078</strain>
    </source>
</reference>
<organism evidence="1 2">
    <name type="scientific">Pseudomonas matsuisoli</name>
    <dbReference type="NCBI Taxonomy" id="1515666"/>
    <lineage>
        <taxon>Bacteria</taxon>
        <taxon>Pseudomonadati</taxon>
        <taxon>Pseudomonadota</taxon>
        <taxon>Gammaproteobacteria</taxon>
        <taxon>Pseudomonadales</taxon>
        <taxon>Pseudomonadaceae</taxon>
        <taxon>Pseudomonas</taxon>
    </lineage>
</organism>
<protein>
    <submittedName>
        <fullName evidence="1">Uncharacterized protein</fullName>
    </submittedName>
</protein>
<dbReference type="Proteomes" id="UP000635983">
    <property type="component" value="Unassembled WGS sequence"/>
</dbReference>
<sequence length="60" mass="6994">MFDRLVPRRAYTLKQVALRRAAVACRAALFSIEPIAWRSTHNYVRQPNTVLPSDKRRTKP</sequence>